<dbReference type="Proteomes" id="UP000824241">
    <property type="component" value="Unassembled WGS sequence"/>
</dbReference>
<keyword evidence="1" id="KW-0472">Membrane</keyword>
<keyword evidence="1" id="KW-1133">Transmembrane helix</keyword>
<evidence type="ECO:0000313" key="2">
    <source>
        <dbReference type="EMBL" id="HIR61695.1"/>
    </source>
</evidence>
<dbReference type="AlphaFoldDB" id="A0A9D1DYS9"/>
<reference evidence="2" key="2">
    <citation type="journal article" date="2021" name="PeerJ">
        <title>Extensive microbial diversity within the chicken gut microbiome revealed by metagenomics and culture.</title>
        <authorList>
            <person name="Gilroy R."/>
            <person name="Ravi A."/>
            <person name="Getino M."/>
            <person name="Pursley I."/>
            <person name="Horton D.L."/>
            <person name="Alikhan N.F."/>
            <person name="Baker D."/>
            <person name="Gharbi K."/>
            <person name="Hall N."/>
            <person name="Watson M."/>
            <person name="Adriaenssens E.M."/>
            <person name="Foster-Nyarko E."/>
            <person name="Jarju S."/>
            <person name="Secka A."/>
            <person name="Antonio M."/>
            <person name="Oren A."/>
            <person name="Chaudhuri R.R."/>
            <person name="La Ragione R."/>
            <person name="Hildebrand F."/>
            <person name="Pallen M.J."/>
        </authorList>
    </citation>
    <scope>NUCLEOTIDE SEQUENCE</scope>
    <source>
        <strain evidence="2">CHK189-12415</strain>
    </source>
</reference>
<keyword evidence="1" id="KW-0812">Transmembrane</keyword>
<comment type="caution">
    <text evidence="2">The sequence shown here is derived from an EMBL/GenBank/DDBJ whole genome shotgun (WGS) entry which is preliminary data.</text>
</comment>
<reference evidence="2" key="1">
    <citation type="submission" date="2020-10" db="EMBL/GenBank/DDBJ databases">
        <authorList>
            <person name="Gilroy R."/>
        </authorList>
    </citation>
    <scope>NUCLEOTIDE SEQUENCE</scope>
    <source>
        <strain evidence="2">CHK189-12415</strain>
    </source>
</reference>
<evidence type="ECO:0000256" key="1">
    <source>
        <dbReference type="SAM" id="Phobius"/>
    </source>
</evidence>
<name>A0A9D1DYS9_9FIRM</name>
<accession>A0A9D1DYS9</accession>
<gene>
    <name evidence="2" type="ORF">IAB37_08995</name>
</gene>
<sequence>MTGTDKTRFPIVSRSFKPERLGGSFLFRAPYLESRWVRAAFKTLVLCTAAMLILAAVTSRFAGWQAGYRAEVMAEARADWSESLLAEQSAEESGSLTGEAAALEAQLTALSRQLFFLPEDSALRSAQQRAEEELSALMVQVSGRYEEAKAQYRAGDPLGALESFLTVQGYNDADGWISLANGRLRRESRRSWAKGDTLTAWVRNVRLLGLMAPEKLPAFQQTFAALRGVWICHEDFRTAALPADTGDGRAGGGAVRCLKAEGTGLYGGIGYGAPLDLEALPFTALLASGGVEGVSGGENRSGPEGIILSLPGESTVTEIRVVSENIIEIPEGGWKGRYYRVLGSPQF</sequence>
<proteinExistence type="predicted"/>
<evidence type="ECO:0000313" key="3">
    <source>
        <dbReference type="Proteomes" id="UP000824241"/>
    </source>
</evidence>
<organism evidence="2 3">
    <name type="scientific">Candidatus Faecivivens stercoravium</name>
    <dbReference type="NCBI Taxonomy" id="2840803"/>
    <lineage>
        <taxon>Bacteria</taxon>
        <taxon>Bacillati</taxon>
        <taxon>Bacillota</taxon>
        <taxon>Clostridia</taxon>
        <taxon>Eubacteriales</taxon>
        <taxon>Oscillospiraceae</taxon>
        <taxon>Oscillospiraceae incertae sedis</taxon>
        <taxon>Candidatus Faecivivens</taxon>
    </lineage>
</organism>
<protein>
    <submittedName>
        <fullName evidence="2">Uncharacterized protein</fullName>
    </submittedName>
</protein>
<feature type="transmembrane region" description="Helical" evidence="1">
    <location>
        <begin position="36"/>
        <end position="57"/>
    </location>
</feature>
<dbReference type="EMBL" id="DVHA01000291">
    <property type="protein sequence ID" value="HIR61695.1"/>
    <property type="molecule type" value="Genomic_DNA"/>
</dbReference>